<dbReference type="SMART" id="SM00028">
    <property type="entry name" value="TPR"/>
    <property type="match status" value="2"/>
</dbReference>
<dbReference type="CDD" id="cd24145">
    <property type="entry name" value="Mgr3-like"/>
    <property type="match status" value="1"/>
</dbReference>
<comment type="caution">
    <text evidence="3">The sequence shown here is derived from an EMBL/GenBank/DDBJ whole genome shotgun (WGS) entry which is preliminary data.</text>
</comment>
<dbReference type="PROSITE" id="PS50005">
    <property type="entry name" value="TPR"/>
    <property type="match status" value="1"/>
</dbReference>
<gene>
    <name evidence="3" type="ORF">PG991_002394</name>
</gene>
<dbReference type="InterPro" id="IPR011990">
    <property type="entry name" value="TPR-like_helical_dom_sf"/>
</dbReference>
<dbReference type="InterPro" id="IPR040201">
    <property type="entry name" value="Mrg3-like"/>
</dbReference>
<evidence type="ECO:0000256" key="2">
    <source>
        <dbReference type="SAM" id="Phobius"/>
    </source>
</evidence>
<dbReference type="SUPFAM" id="SSF48452">
    <property type="entry name" value="TPR-like"/>
    <property type="match status" value="1"/>
</dbReference>
<organism evidence="3 4">
    <name type="scientific">Apiospora marii</name>
    <dbReference type="NCBI Taxonomy" id="335849"/>
    <lineage>
        <taxon>Eukaryota</taxon>
        <taxon>Fungi</taxon>
        <taxon>Dikarya</taxon>
        <taxon>Ascomycota</taxon>
        <taxon>Pezizomycotina</taxon>
        <taxon>Sordariomycetes</taxon>
        <taxon>Xylariomycetidae</taxon>
        <taxon>Amphisphaeriales</taxon>
        <taxon>Apiosporaceae</taxon>
        <taxon>Apiospora</taxon>
    </lineage>
</organism>
<dbReference type="PANTHER" id="PTHR28142">
    <property type="entry name" value="MITOCHONDRIAL INNER MEMBRANE I-AAA PROTEASE SUPERCOMPLEX SUBUNIT MGR3-RELATED"/>
    <property type="match status" value="1"/>
</dbReference>
<evidence type="ECO:0000313" key="3">
    <source>
        <dbReference type="EMBL" id="KAK8032996.1"/>
    </source>
</evidence>
<dbReference type="Gene3D" id="1.25.40.10">
    <property type="entry name" value="Tetratricopeptide repeat domain"/>
    <property type="match status" value="1"/>
</dbReference>
<feature type="repeat" description="TPR" evidence="1">
    <location>
        <begin position="454"/>
        <end position="487"/>
    </location>
</feature>
<dbReference type="PANTHER" id="PTHR28142:SF1">
    <property type="entry name" value="MITOCHONDRIAL INNER MEMBRANE I-AAA PROTEASE SUPERCOMPLEX SUBUNIT MGR3-RELATED"/>
    <property type="match status" value="1"/>
</dbReference>
<evidence type="ECO:0000256" key="1">
    <source>
        <dbReference type="PROSITE-ProRule" id="PRU00339"/>
    </source>
</evidence>
<reference evidence="3 4" key="1">
    <citation type="submission" date="2023-01" db="EMBL/GenBank/DDBJ databases">
        <title>Analysis of 21 Apiospora genomes using comparative genomics revels a genus with tremendous synthesis potential of carbohydrate active enzymes and secondary metabolites.</title>
        <authorList>
            <person name="Sorensen T."/>
        </authorList>
    </citation>
    <scope>NUCLEOTIDE SEQUENCE [LARGE SCALE GENOMIC DNA]</scope>
    <source>
        <strain evidence="3 4">CBS 20057</strain>
    </source>
</reference>
<dbReference type="PROSITE" id="PS51257">
    <property type="entry name" value="PROKAR_LIPOPROTEIN"/>
    <property type="match status" value="1"/>
</dbReference>
<dbReference type="Proteomes" id="UP001396898">
    <property type="component" value="Unassembled WGS sequence"/>
</dbReference>
<protein>
    <submittedName>
        <fullName evidence="3">Tpr domain containing protein</fullName>
    </submittedName>
</protein>
<keyword evidence="2" id="KW-0812">Transmembrane</keyword>
<dbReference type="InterPro" id="IPR019734">
    <property type="entry name" value="TPR_rpt"/>
</dbReference>
<keyword evidence="1" id="KW-0802">TPR repeat</keyword>
<feature type="transmembrane region" description="Helical" evidence="2">
    <location>
        <begin position="114"/>
        <end position="136"/>
    </location>
</feature>
<dbReference type="EMBL" id="JAQQWI010000006">
    <property type="protein sequence ID" value="KAK8032996.1"/>
    <property type="molecule type" value="Genomic_DNA"/>
</dbReference>
<name>A0ABR1SF95_9PEZI</name>
<proteinExistence type="predicted"/>
<evidence type="ECO:0000313" key="4">
    <source>
        <dbReference type="Proteomes" id="UP001396898"/>
    </source>
</evidence>
<keyword evidence="2" id="KW-0472">Membrane</keyword>
<keyword evidence="4" id="KW-1185">Reference proteome</keyword>
<sequence>MSAARLLSARAAQGLQRSQGARSLWTHPASLGCTPRPVASRLASADHVAVARLQQKRYQSSEKERGSNFQTKPEPPTFKALVHALRQSFSFRPLMGAFRGQSLRRLFRQSPEELVLAVVLLTGIGGVVIYVIYTYFSYFQSEQFTRFPPAIAKSLRRALYYSNYAPDPKLALKYYKIALEQCEQHAMDPFSDEVLGLKIQLAAWLEKIGSYQNSTEVLEALLRDCRRWVEKMEEAVKKGQVDKSGNLIGVPIPAKAKVPTEAGAPDADVPPENLWGKRTRVLGKCVGISVKLGEIYADEHVLKGEQAGERLIWAVETVLKELQRRQVQGVHEGEGDWMSPEQIGGALEALANHYESKSQHYLAAPLYLQALTLSPPKTCHTAVLMNNLAISLAQQPTDVPAELQTTPATATAGQSRPTRSTMLKNARQWALQAHATSTKVTGEDRTPECDEACAVALCNLGEIAAMTGDMEEAKKRFKESLGLSKRIAFPEGISQAQDGLAAVSMQAKNSV</sequence>
<accession>A0ABR1SF95</accession>
<keyword evidence="2" id="KW-1133">Transmembrane helix</keyword>